<evidence type="ECO:0000313" key="4">
    <source>
        <dbReference type="Proteomes" id="UP001301388"/>
    </source>
</evidence>
<dbReference type="PANTHER" id="PTHR43081:SF1">
    <property type="entry name" value="ADENYLATE CYCLASE, TERMINAL-DIFFERENTIATION SPECIFIC"/>
    <property type="match status" value="1"/>
</dbReference>
<protein>
    <submittedName>
        <fullName evidence="3">Adenylate/guanylate cyclase domain-containing protein</fullName>
    </submittedName>
</protein>
<dbReference type="SUPFAM" id="SSF55781">
    <property type="entry name" value="GAF domain-like"/>
    <property type="match status" value="1"/>
</dbReference>
<dbReference type="SMART" id="SM00044">
    <property type="entry name" value="CYCc"/>
    <property type="match status" value="1"/>
</dbReference>
<dbReference type="Pfam" id="PF00211">
    <property type="entry name" value="Guanylate_cyc"/>
    <property type="match status" value="1"/>
</dbReference>
<evidence type="ECO:0000256" key="1">
    <source>
        <dbReference type="ARBA" id="ARBA00005381"/>
    </source>
</evidence>
<dbReference type="InterPro" id="IPR050697">
    <property type="entry name" value="Adenylyl/Guanylyl_Cyclase_3/4"/>
</dbReference>
<feature type="domain" description="Guanylate cyclase" evidence="2">
    <location>
        <begin position="321"/>
        <end position="450"/>
    </location>
</feature>
<proteinExistence type="inferred from homology"/>
<dbReference type="Pfam" id="PF13185">
    <property type="entry name" value="GAF_2"/>
    <property type="match status" value="1"/>
</dbReference>
<organism evidence="3 4">
    <name type="scientific">Pseudanabaena galeata UHCC 0370</name>
    <dbReference type="NCBI Taxonomy" id="3110310"/>
    <lineage>
        <taxon>Bacteria</taxon>
        <taxon>Bacillati</taxon>
        <taxon>Cyanobacteriota</taxon>
        <taxon>Cyanophyceae</taxon>
        <taxon>Pseudanabaenales</taxon>
        <taxon>Pseudanabaenaceae</taxon>
        <taxon>Pseudanabaena</taxon>
    </lineage>
</organism>
<dbReference type="SMART" id="SM00065">
    <property type="entry name" value="GAF"/>
    <property type="match status" value="1"/>
</dbReference>
<dbReference type="Gene3D" id="3.30.450.40">
    <property type="match status" value="1"/>
</dbReference>
<dbReference type="InterPro" id="IPR029016">
    <property type="entry name" value="GAF-like_dom_sf"/>
</dbReference>
<dbReference type="EMBL" id="JAYGIE010000100">
    <property type="protein sequence ID" value="MEA5479821.1"/>
    <property type="molecule type" value="Genomic_DNA"/>
</dbReference>
<comment type="similarity">
    <text evidence="1">Belongs to the adenylyl cyclase class-3 family.</text>
</comment>
<dbReference type="SUPFAM" id="SSF55073">
    <property type="entry name" value="Nucleotide cyclase"/>
    <property type="match status" value="1"/>
</dbReference>
<reference evidence="3 4" key="1">
    <citation type="submission" date="2023-12" db="EMBL/GenBank/DDBJ databases">
        <title>Baltic Sea Cyanobacteria.</title>
        <authorList>
            <person name="Delbaje E."/>
            <person name="Fewer D.P."/>
            <person name="Shishido T.K."/>
        </authorList>
    </citation>
    <scope>NUCLEOTIDE SEQUENCE [LARGE SCALE GENOMIC DNA]</scope>
    <source>
        <strain evidence="3 4">UHCC 0370</strain>
    </source>
</reference>
<evidence type="ECO:0000313" key="3">
    <source>
        <dbReference type="EMBL" id="MEA5479821.1"/>
    </source>
</evidence>
<gene>
    <name evidence="3" type="ORF">VB774_19525</name>
</gene>
<evidence type="ECO:0000259" key="2">
    <source>
        <dbReference type="PROSITE" id="PS50125"/>
    </source>
</evidence>
<sequence length="498" mass="55356">MQSVNLKKILLKREILSLLRGLISKLSSPIVIQDLEGKVLVADLGLDMTTTVKHSLENNGNKTVIENQPANKDLNKIPVLLSDEILGWVIGKEQVEQVANFLSYLAKREFEQKMLAADALDKYREINLLYTIASKMSNCLDAKEIGTLVLEEASRLISCTSASVMLHNHHTNCLEIVSAKGTAEQINSLNVPANVGIAGYVFATGKSELVNDAMQDPRYIINENECYAIICAPILTKDRTIGVVNISNSEPISYTSQDLKLFTAIVTQASGAIENAILHESKLREQRIKNNLERYLSPQVAEAVINEKEEVSLTTSKRKIAMLFSDIRNFTTKCEELEPEQLVDYLNEYFTQMVDVIFNHQGTVNKFVGDMIVAMFGAPSAIADREYWAIAAAINMQKRIKSLPIDWIRNNFITGIGISSGEVIVGNIGSPQHMDYTAIGDEMNIASRLQGLAKGGQILVTRSVYEATQANFEFREFGTLPVKGKKNLVEIFEVIYED</sequence>
<keyword evidence="4" id="KW-1185">Reference proteome</keyword>
<dbReference type="InterPro" id="IPR029787">
    <property type="entry name" value="Nucleotide_cyclase"/>
</dbReference>
<name>A0ABU5TNF0_9CYAN</name>
<dbReference type="CDD" id="cd07302">
    <property type="entry name" value="CHD"/>
    <property type="match status" value="1"/>
</dbReference>
<accession>A0ABU5TNF0</accession>
<dbReference type="Proteomes" id="UP001301388">
    <property type="component" value="Unassembled WGS sequence"/>
</dbReference>
<comment type="caution">
    <text evidence="3">The sequence shown here is derived from an EMBL/GenBank/DDBJ whole genome shotgun (WGS) entry which is preliminary data.</text>
</comment>
<dbReference type="PROSITE" id="PS50125">
    <property type="entry name" value="GUANYLATE_CYCLASE_2"/>
    <property type="match status" value="1"/>
</dbReference>
<dbReference type="InterPro" id="IPR003018">
    <property type="entry name" value="GAF"/>
</dbReference>
<dbReference type="Gene3D" id="3.30.70.1230">
    <property type="entry name" value="Nucleotide cyclase"/>
    <property type="match status" value="1"/>
</dbReference>
<dbReference type="RefSeq" id="WP_323262974.1">
    <property type="nucleotide sequence ID" value="NZ_JAYGIE010000100.1"/>
</dbReference>
<dbReference type="InterPro" id="IPR001054">
    <property type="entry name" value="A/G_cyclase"/>
</dbReference>
<dbReference type="PANTHER" id="PTHR43081">
    <property type="entry name" value="ADENYLATE CYCLASE, TERMINAL-DIFFERENTIATION SPECIFIC-RELATED"/>
    <property type="match status" value="1"/>
</dbReference>